<dbReference type="Pfam" id="PF13385">
    <property type="entry name" value="Laminin_G_3"/>
    <property type="match status" value="1"/>
</dbReference>
<keyword evidence="3" id="KW-1133">Transmembrane helix</keyword>
<keyword evidence="3" id="KW-0472">Membrane</keyword>
<dbReference type="SMART" id="SM00696">
    <property type="entry name" value="DM9"/>
    <property type="match status" value="1"/>
</dbReference>
<organism evidence="5 6">
    <name type="scientific">Handelsmanbacteria sp. (strain RIFCSPLOWO2_12_FULL_64_10)</name>
    <dbReference type="NCBI Taxonomy" id="1817868"/>
    <lineage>
        <taxon>Bacteria</taxon>
        <taxon>Candidatus Handelsmaniibacteriota</taxon>
    </lineage>
</organism>
<dbReference type="SMART" id="SM00560">
    <property type="entry name" value="LamGL"/>
    <property type="match status" value="1"/>
</dbReference>
<dbReference type="Pfam" id="PF11901">
    <property type="entry name" value="DM9"/>
    <property type="match status" value="1"/>
</dbReference>
<evidence type="ECO:0000313" key="5">
    <source>
        <dbReference type="EMBL" id="OGG54873.1"/>
    </source>
</evidence>
<dbReference type="SUPFAM" id="SSF49899">
    <property type="entry name" value="Concanavalin A-like lectins/glucanases"/>
    <property type="match status" value="1"/>
</dbReference>
<accession>A0A1F6D0B4</accession>
<gene>
    <name evidence="5" type="ORF">A3F84_13180</name>
</gene>
<dbReference type="SUPFAM" id="SSF50370">
    <property type="entry name" value="Ricin B-like lectins"/>
    <property type="match status" value="1"/>
</dbReference>
<dbReference type="InterPro" id="IPR035992">
    <property type="entry name" value="Ricin_B-like_lectins"/>
</dbReference>
<keyword evidence="2" id="KW-1015">Disulfide bond</keyword>
<dbReference type="InterPro" id="IPR006616">
    <property type="entry name" value="DM9_repeat"/>
</dbReference>
<evidence type="ECO:0000256" key="3">
    <source>
        <dbReference type="SAM" id="Phobius"/>
    </source>
</evidence>
<dbReference type="InterPro" id="IPR006558">
    <property type="entry name" value="LamG-like"/>
</dbReference>
<evidence type="ECO:0000256" key="1">
    <source>
        <dbReference type="ARBA" id="ARBA00022729"/>
    </source>
</evidence>
<keyword evidence="1" id="KW-0732">Signal</keyword>
<reference evidence="5 6" key="1">
    <citation type="journal article" date="2016" name="Nat. Commun.">
        <title>Thousands of microbial genomes shed light on interconnected biogeochemical processes in an aquifer system.</title>
        <authorList>
            <person name="Anantharaman K."/>
            <person name="Brown C.T."/>
            <person name="Hug L.A."/>
            <person name="Sharon I."/>
            <person name="Castelle C.J."/>
            <person name="Probst A.J."/>
            <person name="Thomas B.C."/>
            <person name="Singh A."/>
            <person name="Wilkins M.J."/>
            <person name="Karaoz U."/>
            <person name="Brodie E.L."/>
            <person name="Williams K.H."/>
            <person name="Hubbard S.S."/>
            <person name="Banfield J.F."/>
        </authorList>
    </citation>
    <scope>NUCLEOTIDE SEQUENCE [LARGE SCALE GENOMIC DNA]</scope>
    <source>
        <strain evidence="6">RIFCSPLOWO2_12_FULL_64_10</strain>
    </source>
</reference>
<proteinExistence type="predicted"/>
<dbReference type="PANTHER" id="PTHR31649:SF1">
    <property type="entry name" value="FARNESOIC ACID O-METHYL TRANSFERASE DOMAIN-CONTAINING PROTEIN"/>
    <property type="match status" value="1"/>
</dbReference>
<evidence type="ECO:0000259" key="4">
    <source>
        <dbReference type="SMART" id="SM00560"/>
    </source>
</evidence>
<sequence length="708" mass="77188">MNHLTERQPFVNGRISVLYVLYVLSGRIGILAWTIGLVLATSLAFAVLITAFGLVEPASAQTPKEWLWAGEGNGNDSKGGSHGALQGGVSFAPGVVGQAFSFNGTNGYVKVPASANLPYGSSPRTFMMWVYTRPTSWARNQNTVFHFGGNGTSPSFQSGSTFGLDMDVHPNMEFYTWGNDILFNAGVPQEGWVHVAVTYDGGTVRIYTQGQQRAAQPMALNTALTNLEIGAFIGSPAFGGLYFDGLIDEFMVFNRALSASEIQTIYNAGMAKMQEVKVEFSPVNVTISPSTQPTPQTSQVPQTTQTYTILEGPSIVPLPQKAPAADWPPYFDGVNHMGPYAWVDSPTALRNDPQLANAVVGGQEGSNRLLVCRARLQDGTHTGKYFGGHCNIGWGGKEVTLSQGYELLVNTQPQNAKFLSQTWVSPAGIDPNTTFRGGSVGNTQIRVSRASYMNGVHPGKEWEGKYNIGWGGKEVALAPYEVLVLGFDKAAWQAQQQTTYTHTITPPTQTYTITTTPSASPTAPAPLNIKVVERKFLKNVLIVRDAVFPHKHMSIISPSFQPVVDVRAGAKAGMEMEWVDMNFTSDPRAWFVREDIGNNQFRLRFLDTNLCLSTILNGGPVTLQPRSDGPDQIWGIEKVQNSDNYKLVSYNVTAPSGAAFNPYAPISGMNVSTPNGKMVTKKDFYRPLIFDQFPTWSYQDDQPTGKPE</sequence>
<dbReference type="EMBL" id="MFKF01000093">
    <property type="protein sequence ID" value="OGG54873.1"/>
    <property type="molecule type" value="Genomic_DNA"/>
</dbReference>
<evidence type="ECO:0000256" key="2">
    <source>
        <dbReference type="ARBA" id="ARBA00023157"/>
    </source>
</evidence>
<dbReference type="CDD" id="cd00161">
    <property type="entry name" value="beta-trefoil_Ricin-like"/>
    <property type="match status" value="1"/>
</dbReference>
<dbReference type="Gene3D" id="2.60.120.200">
    <property type="match status" value="1"/>
</dbReference>
<dbReference type="Proteomes" id="UP000178606">
    <property type="component" value="Unassembled WGS sequence"/>
</dbReference>
<feature type="domain" description="LamG-like jellyroll fold" evidence="4">
    <location>
        <begin position="125"/>
        <end position="260"/>
    </location>
</feature>
<evidence type="ECO:0000313" key="6">
    <source>
        <dbReference type="Proteomes" id="UP000178606"/>
    </source>
</evidence>
<dbReference type="AlphaFoldDB" id="A0A1F6D0B4"/>
<protein>
    <recommendedName>
        <fullName evidence="4">LamG-like jellyroll fold domain-containing protein</fullName>
    </recommendedName>
</protein>
<comment type="caution">
    <text evidence="5">The sequence shown here is derived from an EMBL/GenBank/DDBJ whole genome shotgun (WGS) entry which is preliminary data.</text>
</comment>
<feature type="transmembrane region" description="Helical" evidence="3">
    <location>
        <begin position="30"/>
        <end position="55"/>
    </location>
</feature>
<keyword evidence="3" id="KW-0812">Transmembrane</keyword>
<dbReference type="PANTHER" id="PTHR31649">
    <property type="entry name" value="AGAP009604-PA"/>
    <property type="match status" value="1"/>
</dbReference>
<dbReference type="InterPro" id="IPR013320">
    <property type="entry name" value="ConA-like_dom_sf"/>
</dbReference>
<name>A0A1F6D0B4_HANXR</name>